<dbReference type="RefSeq" id="WP_137646041.1">
    <property type="nucleotide sequence ID" value="NZ_BAABRM010000035.1"/>
</dbReference>
<evidence type="ECO:0000313" key="1">
    <source>
        <dbReference type="EMBL" id="MFC0423226.1"/>
    </source>
</evidence>
<dbReference type="EMBL" id="JBHLUK010000022">
    <property type="protein sequence ID" value="MFC0423226.1"/>
    <property type="molecule type" value="Genomic_DNA"/>
</dbReference>
<evidence type="ECO:0000313" key="2">
    <source>
        <dbReference type="Proteomes" id="UP001589855"/>
    </source>
</evidence>
<proteinExistence type="predicted"/>
<organism evidence="1 2">
    <name type="scientific">Lactiplantibacillus plajomi</name>
    <dbReference type="NCBI Taxonomy" id="1457217"/>
    <lineage>
        <taxon>Bacteria</taxon>
        <taxon>Bacillati</taxon>
        <taxon>Bacillota</taxon>
        <taxon>Bacilli</taxon>
        <taxon>Lactobacillales</taxon>
        <taxon>Lactobacillaceae</taxon>
        <taxon>Lactiplantibacillus</taxon>
    </lineage>
</organism>
<dbReference type="Proteomes" id="UP001589855">
    <property type="component" value="Unassembled WGS sequence"/>
</dbReference>
<sequence length="91" mass="10317">MQPVQRTAFDRLLTQLSQARQTGRLKAGQPLLELVAAHPWDDRVFAVTNGTDQYQVVARLAFNERLRPTYVNDLQRHGYAVNFVFGATVSD</sequence>
<comment type="caution">
    <text evidence="1">The sequence shown here is derived from an EMBL/GenBank/DDBJ whole genome shotgun (WGS) entry which is preliminary data.</text>
</comment>
<gene>
    <name evidence="1" type="ORF">ACFFGS_03690</name>
</gene>
<keyword evidence="2" id="KW-1185">Reference proteome</keyword>
<reference evidence="1 2" key="1">
    <citation type="submission" date="2024-09" db="EMBL/GenBank/DDBJ databases">
        <authorList>
            <person name="Sun Q."/>
            <person name="Mori K."/>
        </authorList>
    </citation>
    <scope>NUCLEOTIDE SEQUENCE [LARGE SCALE GENOMIC DNA]</scope>
    <source>
        <strain evidence="1 2">TBRC 4575</strain>
    </source>
</reference>
<name>A0ABV6K1G7_9LACO</name>
<accession>A0ABV6K1G7</accession>
<protein>
    <submittedName>
        <fullName evidence="1">Uncharacterized protein</fullName>
    </submittedName>
</protein>